<comment type="caution">
    <text evidence="7">The sequence shown here is derived from an EMBL/GenBank/DDBJ whole genome shotgun (WGS) entry which is preliminary data.</text>
</comment>
<dbReference type="Pfam" id="PF00440">
    <property type="entry name" value="TetR_N"/>
    <property type="match status" value="1"/>
</dbReference>
<evidence type="ECO:0000313" key="7">
    <source>
        <dbReference type="EMBL" id="MFD2840490.1"/>
    </source>
</evidence>
<evidence type="ECO:0000256" key="1">
    <source>
        <dbReference type="ARBA" id="ARBA00022491"/>
    </source>
</evidence>
<evidence type="ECO:0000256" key="3">
    <source>
        <dbReference type="ARBA" id="ARBA00023125"/>
    </source>
</evidence>
<dbReference type="PROSITE" id="PS01081">
    <property type="entry name" value="HTH_TETR_1"/>
    <property type="match status" value="1"/>
</dbReference>
<feature type="domain" description="HTH tetR-type" evidence="6">
    <location>
        <begin position="8"/>
        <end position="68"/>
    </location>
</feature>
<gene>
    <name evidence="7" type="ORF">ACFSYH_07890</name>
</gene>
<dbReference type="SUPFAM" id="SSF46689">
    <property type="entry name" value="Homeodomain-like"/>
    <property type="match status" value="1"/>
</dbReference>
<proteinExistence type="predicted"/>
<dbReference type="PANTHER" id="PTHR30055:SF226">
    <property type="entry name" value="HTH-TYPE TRANSCRIPTIONAL REGULATOR PKSA"/>
    <property type="match status" value="1"/>
</dbReference>
<protein>
    <submittedName>
        <fullName evidence="7">TetR/AcrR family transcriptional regulator</fullName>
    </submittedName>
</protein>
<keyword evidence="4" id="KW-0804">Transcription</keyword>
<dbReference type="Gene3D" id="1.10.357.10">
    <property type="entry name" value="Tetracycline Repressor, domain 2"/>
    <property type="match status" value="1"/>
</dbReference>
<dbReference type="InterPro" id="IPR023772">
    <property type="entry name" value="DNA-bd_HTH_TetR-type_CS"/>
</dbReference>
<dbReference type="RefSeq" id="WP_377466343.1">
    <property type="nucleotide sequence ID" value="NZ_JBHUOP010000003.1"/>
</dbReference>
<keyword evidence="8" id="KW-1185">Reference proteome</keyword>
<evidence type="ECO:0000256" key="4">
    <source>
        <dbReference type="ARBA" id="ARBA00023163"/>
    </source>
</evidence>
<reference evidence="8" key="1">
    <citation type="journal article" date="2019" name="Int. J. Syst. Evol. Microbiol.">
        <title>The Global Catalogue of Microorganisms (GCM) 10K type strain sequencing project: providing services to taxonomists for standard genome sequencing and annotation.</title>
        <authorList>
            <consortium name="The Broad Institute Genomics Platform"/>
            <consortium name="The Broad Institute Genome Sequencing Center for Infectious Disease"/>
            <person name="Wu L."/>
            <person name="Ma J."/>
        </authorList>
    </citation>
    <scope>NUCLEOTIDE SEQUENCE [LARGE SCALE GENOMIC DNA]</scope>
    <source>
        <strain evidence="8">KCTC 33576</strain>
    </source>
</reference>
<dbReference type="SUPFAM" id="SSF48498">
    <property type="entry name" value="Tetracyclin repressor-like, C-terminal domain"/>
    <property type="match status" value="1"/>
</dbReference>
<dbReference type="InterPro" id="IPR050109">
    <property type="entry name" value="HTH-type_TetR-like_transc_reg"/>
</dbReference>
<name>A0ABW5XGV4_9MICO</name>
<keyword evidence="2" id="KW-0805">Transcription regulation</keyword>
<keyword evidence="3 5" id="KW-0238">DNA-binding</keyword>
<dbReference type="Pfam" id="PF13977">
    <property type="entry name" value="TetR_C_6"/>
    <property type="match status" value="1"/>
</dbReference>
<evidence type="ECO:0000259" key="6">
    <source>
        <dbReference type="PROSITE" id="PS50977"/>
    </source>
</evidence>
<keyword evidence="1" id="KW-0678">Repressor</keyword>
<dbReference type="EMBL" id="JBHUOP010000003">
    <property type="protein sequence ID" value="MFD2840490.1"/>
    <property type="molecule type" value="Genomic_DNA"/>
</dbReference>
<dbReference type="InterPro" id="IPR009057">
    <property type="entry name" value="Homeodomain-like_sf"/>
</dbReference>
<sequence length="194" mass="21360">MPRLIDHAQRERDIGDAAWRVLTRDGLAALSVRRVAEEAGIATASLRRAFPTQEALRRFCLDRIRSDAGARIRALTGEGTGLALAMLTELLPLDTTRRTELIVQLQFGSLALTDPSLTQHVTQLHRAVRSLCQRVLTELDRTSPLPADMDLDVEAERLHGLLDGLAIHALWASTPDAGDRAVAILTHHLTTLTR</sequence>
<evidence type="ECO:0000313" key="8">
    <source>
        <dbReference type="Proteomes" id="UP001597391"/>
    </source>
</evidence>
<organism evidence="7 8">
    <name type="scientific">Populibacterium corticicola</name>
    <dbReference type="NCBI Taxonomy" id="1812826"/>
    <lineage>
        <taxon>Bacteria</taxon>
        <taxon>Bacillati</taxon>
        <taxon>Actinomycetota</taxon>
        <taxon>Actinomycetes</taxon>
        <taxon>Micrococcales</taxon>
        <taxon>Jonesiaceae</taxon>
        <taxon>Populibacterium</taxon>
    </lineage>
</organism>
<dbReference type="Proteomes" id="UP001597391">
    <property type="component" value="Unassembled WGS sequence"/>
</dbReference>
<dbReference type="PROSITE" id="PS50977">
    <property type="entry name" value="HTH_TETR_2"/>
    <property type="match status" value="1"/>
</dbReference>
<feature type="DNA-binding region" description="H-T-H motif" evidence="5">
    <location>
        <begin position="31"/>
        <end position="50"/>
    </location>
</feature>
<evidence type="ECO:0000256" key="2">
    <source>
        <dbReference type="ARBA" id="ARBA00023015"/>
    </source>
</evidence>
<dbReference type="InterPro" id="IPR001647">
    <property type="entry name" value="HTH_TetR"/>
</dbReference>
<dbReference type="PANTHER" id="PTHR30055">
    <property type="entry name" value="HTH-TYPE TRANSCRIPTIONAL REGULATOR RUTR"/>
    <property type="match status" value="1"/>
</dbReference>
<dbReference type="InterPro" id="IPR036271">
    <property type="entry name" value="Tet_transcr_reg_TetR-rel_C_sf"/>
</dbReference>
<accession>A0ABW5XGV4</accession>
<dbReference type="InterPro" id="IPR039538">
    <property type="entry name" value="BetI_C"/>
</dbReference>
<evidence type="ECO:0000256" key="5">
    <source>
        <dbReference type="PROSITE-ProRule" id="PRU00335"/>
    </source>
</evidence>